<feature type="compositionally biased region" description="Basic and acidic residues" evidence="1">
    <location>
        <begin position="9"/>
        <end position="20"/>
    </location>
</feature>
<dbReference type="Proteomes" id="UP000054359">
    <property type="component" value="Unassembled WGS sequence"/>
</dbReference>
<keyword evidence="2" id="KW-0472">Membrane</keyword>
<dbReference type="EMBL" id="KK115738">
    <property type="protein sequence ID" value="KFM65878.1"/>
    <property type="molecule type" value="Genomic_DNA"/>
</dbReference>
<keyword evidence="4" id="KW-1185">Reference proteome</keyword>
<proteinExistence type="predicted"/>
<feature type="region of interest" description="Disordered" evidence="1">
    <location>
        <begin position="1"/>
        <end position="25"/>
    </location>
</feature>
<keyword evidence="2" id="KW-1133">Transmembrane helix</keyword>
<feature type="transmembrane region" description="Helical" evidence="2">
    <location>
        <begin position="49"/>
        <end position="73"/>
    </location>
</feature>
<evidence type="ECO:0000256" key="2">
    <source>
        <dbReference type="SAM" id="Phobius"/>
    </source>
</evidence>
<feature type="transmembrane region" description="Helical" evidence="2">
    <location>
        <begin position="85"/>
        <end position="106"/>
    </location>
</feature>
<dbReference type="OrthoDB" id="6430914at2759"/>
<sequence>MIFMRYQRRRQEAEDGRGHYENSGQEMRGKINNIDLKGGSLRAAVRETLISTFVCGAILLFLGISILSFGLFVPSFKRDPTSCFVVGPTFIVLGTLVLLLSVSIIVKLRKISSSTISSAEGEHPAKKSKENPKNSSGKDNNDAETAAKDSIPKIIPVVNHPPTPLQQLDATPLAADVVQNR</sequence>
<feature type="compositionally biased region" description="Basic and acidic residues" evidence="1">
    <location>
        <begin position="120"/>
        <end position="132"/>
    </location>
</feature>
<evidence type="ECO:0000256" key="1">
    <source>
        <dbReference type="SAM" id="MobiDB-lite"/>
    </source>
</evidence>
<accession>A0A087TL89</accession>
<feature type="non-terminal residue" evidence="3">
    <location>
        <position position="181"/>
    </location>
</feature>
<gene>
    <name evidence="3" type="ORF">X975_25384</name>
</gene>
<evidence type="ECO:0000313" key="4">
    <source>
        <dbReference type="Proteomes" id="UP000054359"/>
    </source>
</evidence>
<reference evidence="3 4" key="1">
    <citation type="submission" date="2013-11" db="EMBL/GenBank/DDBJ databases">
        <title>Genome sequencing of Stegodyphus mimosarum.</title>
        <authorList>
            <person name="Bechsgaard J."/>
        </authorList>
    </citation>
    <scope>NUCLEOTIDE SEQUENCE [LARGE SCALE GENOMIC DNA]</scope>
</reference>
<feature type="region of interest" description="Disordered" evidence="1">
    <location>
        <begin position="117"/>
        <end position="181"/>
    </location>
</feature>
<keyword evidence="2" id="KW-0812">Transmembrane</keyword>
<dbReference type="AlphaFoldDB" id="A0A087TL89"/>
<evidence type="ECO:0000313" key="3">
    <source>
        <dbReference type="EMBL" id="KFM65878.1"/>
    </source>
</evidence>
<protein>
    <submittedName>
        <fullName evidence="3">Uncharacterized protein</fullName>
    </submittedName>
</protein>
<name>A0A087TL89_STEMI</name>
<feature type="compositionally biased region" description="Basic and acidic residues" evidence="1">
    <location>
        <begin position="139"/>
        <end position="151"/>
    </location>
</feature>
<organism evidence="3 4">
    <name type="scientific">Stegodyphus mimosarum</name>
    <name type="common">African social velvet spider</name>
    <dbReference type="NCBI Taxonomy" id="407821"/>
    <lineage>
        <taxon>Eukaryota</taxon>
        <taxon>Metazoa</taxon>
        <taxon>Ecdysozoa</taxon>
        <taxon>Arthropoda</taxon>
        <taxon>Chelicerata</taxon>
        <taxon>Arachnida</taxon>
        <taxon>Araneae</taxon>
        <taxon>Araneomorphae</taxon>
        <taxon>Entelegynae</taxon>
        <taxon>Eresoidea</taxon>
        <taxon>Eresidae</taxon>
        <taxon>Stegodyphus</taxon>
    </lineage>
</organism>